<evidence type="ECO:0000313" key="3">
    <source>
        <dbReference type="EMBL" id="PZW41336.1"/>
    </source>
</evidence>
<gene>
    <name evidence="3" type="ORF">C8P66_12143</name>
</gene>
<evidence type="ECO:0000256" key="1">
    <source>
        <dbReference type="ARBA" id="ARBA00006226"/>
    </source>
</evidence>
<evidence type="ECO:0000256" key="2">
    <source>
        <dbReference type="ARBA" id="ARBA00022649"/>
    </source>
</evidence>
<dbReference type="Pfam" id="PF05016">
    <property type="entry name" value="ParE_toxin"/>
    <property type="match status" value="1"/>
</dbReference>
<dbReference type="AlphaFoldDB" id="A0A2W7I3I3"/>
<keyword evidence="4" id="KW-1185">Reference proteome</keyword>
<protein>
    <submittedName>
        <fullName evidence="3">Toxin ParE1/3/4</fullName>
    </submittedName>
</protein>
<keyword evidence="2" id="KW-1277">Toxin-antitoxin system</keyword>
<accession>A0A2W7I3I3</accession>
<name>A0A2W7I3I3_9PROT</name>
<organism evidence="3 4">
    <name type="scientific">Humitalea rosea</name>
    <dbReference type="NCBI Taxonomy" id="990373"/>
    <lineage>
        <taxon>Bacteria</taxon>
        <taxon>Pseudomonadati</taxon>
        <taxon>Pseudomonadota</taxon>
        <taxon>Alphaproteobacteria</taxon>
        <taxon>Acetobacterales</taxon>
        <taxon>Roseomonadaceae</taxon>
        <taxon>Humitalea</taxon>
    </lineage>
</organism>
<sequence length="84" mass="9418">MRIIWTEPAIRDLGAASEQMQLVLSAVAALTEFPGTGRPGRRSGTRELVVPRTPYIVPYRVRGDAVELLRVLHGRQRRPDGVQR</sequence>
<dbReference type="PANTHER" id="PTHR33755:SF6">
    <property type="entry name" value="PLASMID STABILIZATION SYSTEM PROTEIN"/>
    <property type="match status" value="1"/>
</dbReference>
<dbReference type="InterPro" id="IPR007712">
    <property type="entry name" value="RelE/ParE_toxin"/>
</dbReference>
<dbReference type="OrthoDB" id="595470at2"/>
<dbReference type="Gene3D" id="3.30.2310.20">
    <property type="entry name" value="RelE-like"/>
    <property type="match status" value="1"/>
</dbReference>
<reference evidence="3 4" key="1">
    <citation type="submission" date="2018-06" db="EMBL/GenBank/DDBJ databases">
        <title>Genomic Encyclopedia of Archaeal and Bacterial Type Strains, Phase II (KMG-II): from individual species to whole genera.</title>
        <authorList>
            <person name="Goeker M."/>
        </authorList>
    </citation>
    <scope>NUCLEOTIDE SEQUENCE [LARGE SCALE GENOMIC DNA]</scope>
    <source>
        <strain evidence="3 4">DSM 24525</strain>
    </source>
</reference>
<proteinExistence type="inferred from homology"/>
<evidence type="ECO:0000313" key="4">
    <source>
        <dbReference type="Proteomes" id="UP000249688"/>
    </source>
</evidence>
<dbReference type="InterPro" id="IPR051803">
    <property type="entry name" value="TA_system_RelE-like_toxin"/>
</dbReference>
<dbReference type="Proteomes" id="UP000249688">
    <property type="component" value="Unassembled WGS sequence"/>
</dbReference>
<comment type="similarity">
    <text evidence="1">Belongs to the RelE toxin family.</text>
</comment>
<dbReference type="PANTHER" id="PTHR33755">
    <property type="entry name" value="TOXIN PARE1-RELATED"/>
    <property type="match status" value="1"/>
</dbReference>
<dbReference type="EMBL" id="QKYU01000021">
    <property type="protein sequence ID" value="PZW41336.1"/>
    <property type="molecule type" value="Genomic_DNA"/>
</dbReference>
<dbReference type="RefSeq" id="WP_111399515.1">
    <property type="nucleotide sequence ID" value="NZ_QKYU01000021.1"/>
</dbReference>
<comment type="caution">
    <text evidence="3">The sequence shown here is derived from an EMBL/GenBank/DDBJ whole genome shotgun (WGS) entry which is preliminary data.</text>
</comment>
<dbReference type="InterPro" id="IPR035093">
    <property type="entry name" value="RelE/ParE_toxin_dom_sf"/>
</dbReference>